<sequence>MYVKTEMKLWSGRTPQMQCGGISWPHGGTNTGIVREKPQSCAQLRLSAKTEKGENVKLSRCLSKFEDRIFGNLKVTTI</sequence>
<dbReference type="Proteomes" id="UP000030428">
    <property type="component" value="Unassembled WGS sequence"/>
</dbReference>
<gene>
    <name evidence="1" type="ORF">PN36_34540</name>
</gene>
<organism evidence="1 2">
    <name type="scientific">Candidatus Thiomargarita nelsonii</name>
    <dbReference type="NCBI Taxonomy" id="1003181"/>
    <lineage>
        <taxon>Bacteria</taxon>
        <taxon>Pseudomonadati</taxon>
        <taxon>Pseudomonadota</taxon>
        <taxon>Gammaproteobacteria</taxon>
        <taxon>Thiotrichales</taxon>
        <taxon>Thiotrichaceae</taxon>
        <taxon>Thiomargarita</taxon>
    </lineage>
</organism>
<reference evidence="1 2" key="1">
    <citation type="journal article" date="2016" name="Front. Microbiol.">
        <title>Single-Cell (Meta-)Genomics of a Dimorphic Candidatus Thiomargarita nelsonii Reveals Genomic Plasticity.</title>
        <authorList>
            <person name="Flood B.E."/>
            <person name="Fliss P."/>
            <person name="Jones D.S."/>
            <person name="Dick G.J."/>
            <person name="Jain S."/>
            <person name="Kaster A.K."/>
            <person name="Winkel M."/>
            <person name="Mussmann M."/>
            <person name="Bailey J."/>
        </authorList>
    </citation>
    <scope>NUCLEOTIDE SEQUENCE [LARGE SCALE GENOMIC DNA]</scope>
    <source>
        <strain evidence="1">Hydrate Ridge</strain>
    </source>
</reference>
<comment type="caution">
    <text evidence="1">The sequence shown here is derived from an EMBL/GenBank/DDBJ whole genome shotgun (WGS) entry which is preliminary data.</text>
</comment>
<evidence type="ECO:0000313" key="1">
    <source>
        <dbReference type="EMBL" id="TGO01904.1"/>
    </source>
</evidence>
<accession>A0A4E0RM58</accession>
<evidence type="ECO:0000313" key="2">
    <source>
        <dbReference type="Proteomes" id="UP000030428"/>
    </source>
</evidence>
<protein>
    <submittedName>
        <fullName evidence="1">Uncharacterized protein</fullName>
    </submittedName>
</protein>
<proteinExistence type="predicted"/>
<dbReference type="AlphaFoldDB" id="A0A4E0RM58"/>
<name>A0A4E0RM58_9GAMM</name>
<keyword evidence="2" id="KW-1185">Reference proteome</keyword>
<dbReference type="EMBL" id="JSZA02000386">
    <property type="protein sequence ID" value="TGO01904.1"/>
    <property type="molecule type" value="Genomic_DNA"/>
</dbReference>